<name>D2HL34_AILME</name>
<organism evidence="2">
    <name type="scientific">Ailuropoda melanoleuca</name>
    <name type="common">Giant panda</name>
    <dbReference type="NCBI Taxonomy" id="9646"/>
    <lineage>
        <taxon>Eukaryota</taxon>
        <taxon>Metazoa</taxon>
        <taxon>Chordata</taxon>
        <taxon>Craniata</taxon>
        <taxon>Vertebrata</taxon>
        <taxon>Euteleostomi</taxon>
        <taxon>Mammalia</taxon>
        <taxon>Eutheria</taxon>
        <taxon>Laurasiatheria</taxon>
        <taxon>Carnivora</taxon>
        <taxon>Caniformia</taxon>
        <taxon>Ursidae</taxon>
        <taxon>Ailuropoda</taxon>
    </lineage>
</organism>
<dbReference type="Pfam" id="PF19018">
    <property type="entry name" value="Vanin_C"/>
    <property type="match status" value="1"/>
</dbReference>
<sequence>MLSGPFHQPTVKKQKAHRLTSSDLPYSLLHKDCGNHELRMHTCEDTGFVATWKQGAESAHRKQVYHYDMETESGQLMLSELKSRPRSEPTYPAAVDWSAYARSVRPFLSEQSNFPGMIYFDEFTFPELKRNTGSDTVCQQICTLLKSQTTDLRTCGESVGSAFTKFEEFSLGGTFAMRCFLTGHSPSSQLAPERPSEDCTGKEREKEKMLHVCLEEISQTG</sequence>
<dbReference type="AlphaFoldDB" id="D2HL34"/>
<dbReference type="InParanoid" id="D2HL34"/>
<evidence type="ECO:0000259" key="1">
    <source>
        <dbReference type="Pfam" id="PF19018"/>
    </source>
</evidence>
<reference evidence="2" key="1">
    <citation type="journal article" date="2010" name="Nature">
        <title>The sequence and de novo assembly of the giant panda genome.</title>
        <authorList>
            <person name="Li R."/>
            <person name="Fan W."/>
            <person name="Tian G."/>
            <person name="Zhu H."/>
            <person name="He L."/>
            <person name="Cai J."/>
            <person name="Huang Q."/>
            <person name="Cai Q."/>
            <person name="Li B."/>
            <person name="Bai Y."/>
            <person name="Zhang Z."/>
            <person name="Zhang Y."/>
            <person name="Wang W."/>
            <person name="Li J."/>
            <person name="Wei F."/>
            <person name="Li H."/>
            <person name="Jian M."/>
            <person name="Li J."/>
            <person name="Zhang Z."/>
            <person name="Nielsen R."/>
            <person name="Li D."/>
            <person name="Gu W."/>
            <person name="Yang Z."/>
            <person name="Xuan Z."/>
            <person name="Ryder O.A."/>
            <person name="Leung F.C."/>
            <person name="Zhou Y."/>
            <person name="Cao J."/>
            <person name="Sun X."/>
            <person name="Fu Y."/>
            <person name="Fang X."/>
            <person name="Guo X."/>
            <person name="Wang B."/>
            <person name="Hou R."/>
            <person name="Shen F."/>
            <person name="Mu B."/>
            <person name="Ni P."/>
            <person name="Lin R."/>
            <person name="Qian W."/>
            <person name="Wang G."/>
            <person name="Yu C."/>
            <person name="Nie W."/>
            <person name="Wang J."/>
            <person name="Wu Z."/>
            <person name="Liang H."/>
            <person name="Min J."/>
            <person name="Wu Q."/>
            <person name="Cheng S."/>
            <person name="Ruan J."/>
            <person name="Wang M."/>
            <person name="Shi Z."/>
            <person name="Wen M."/>
            <person name="Liu B."/>
            <person name="Ren X."/>
            <person name="Zheng H."/>
            <person name="Dong D."/>
            <person name="Cook K."/>
            <person name="Shan G."/>
            <person name="Zhang H."/>
            <person name="Kosiol C."/>
            <person name="Xie X."/>
            <person name="Lu Z."/>
            <person name="Zheng H."/>
            <person name="Li Y."/>
            <person name="Steiner C.C."/>
            <person name="Lam T.T."/>
            <person name="Lin S."/>
            <person name="Zhang Q."/>
            <person name="Li G."/>
            <person name="Tian J."/>
            <person name="Gong T."/>
            <person name="Liu H."/>
            <person name="Zhang D."/>
            <person name="Fang L."/>
            <person name="Ye C."/>
            <person name="Zhang J."/>
            <person name="Hu W."/>
            <person name="Xu A."/>
            <person name="Ren Y."/>
            <person name="Zhang G."/>
            <person name="Bruford M.W."/>
            <person name="Li Q."/>
            <person name="Ma L."/>
            <person name="Guo Y."/>
            <person name="An N."/>
            <person name="Hu Y."/>
            <person name="Zheng Y."/>
            <person name="Shi Y."/>
            <person name="Li Z."/>
            <person name="Liu Q."/>
            <person name="Chen Y."/>
            <person name="Zhao J."/>
            <person name="Qu N."/>
            <person name="Zhao S."/>
            <person name="Tian F."/>
            <person name="Wang X."/>
            <person name="Wang H."/>
            <person name="Xu L."/>
            <person name="Liu X."/>
            <person name="Vinar T."/>
            <person name="Wang Y."/>
            <person name="Lam T.W."/>
            <person name="Yiu S.M."/>
            <person name="Liu S."/>
            <person name="Zhang H."/>
            <person name="Li D."/>
            <person name="Huang Y."/>
            <person name="Wang X."/>
            <person name="Yang G."/>
            <person name="Jiang Z."/>
            <person name="Wang J."/>
            <person name="Qin N."/>
            <person name="Li L."/>
            <person name="Li J."/>
            <person name="Bolund L."/>
            <person name="Kristiansen K."/>
            <person name="Wong G.K."/>
            <person name="Olson M."/>
            <person name="Zhang X."/>
            <person name="Li S."/>
            <person name="Yang H."/>
            <person name="Wang J."/>
            <person name="Wang J."/>
        </authorList>
    </citation>
    <scope>NUCLEOTIDE SEQUENCE [LARGE SCALE GENOMIC DNA]</scope>
</reference>
<accession>D2HL34</accession>
<protein>
    <recommendedName>
        <fullName evidence="1">Vanin C-terminal domain-containing protein</fullName>
    </recommendedName>
</protein>
<gene>
    <name evidence="2" type="ORF">PANDA_012156</name>
</gene>
<evidence type="ECO:0000313" key="2">
    <source>
        <dbReference type="EMBL" id="EFB18234.1"/>
    </source>
</evidence>
<dbReference type="InterPro" id="IPR043957">
    <property type="entry name" value="Vanin_C"/>
</dbReference>
<proteinExistence type="predicted"/>
<dbReference type="EMBL" id="GL192988">
    <property type="protein sequence ID" value="EFB18234.1"/>
    <property type="molecule type" value="Genomic_DNA"/>
</dbReference>
<feature type="domain" description="Vanin C-terminal" evidence="1">
    <location>
        <begin position="126"/>
        <end position="207"/>
    </location>
</feature>